<evidence type="ECO:0000313" key="7">
    <source>
        <dbReference type="Proteomes" id="UP000243719"/>
    </source>
</evidence>
<feature type="domain" description="DinB-like" evidence="5">
    <location>
        <begin position="16"/>
        <end position="157"/>
    </location>
</feature>
<gene>
    <name evidence="6" type="ORF">SAMN05216551_11017</name>
</gene>
<keyword evidence="2" id="KW-0408">Iron</keyword>
<evidence type="ECO:0000313" key="6">
    <source>
        <dbReference type="EMBL" id="SDV49970.1"/>
    </source>
</evidence>
<name>A0A1H2PSH3_9BURK</name>
<proteinExistence type="predicted"/>
<organism evidence="6 7">
    <name type="scientific">Chitinasiproducens palmae</name>
    <dbReference type="NCBI Taxonomy" id="1770053"/>
    <lineage>
        <taxon>Bacteria</taxon>
        <taxon>Pseudomonadati</taxon>
        <taxon>Pseudomonadota</taxon>
        <taxon>Betaproteobacteria</taxon>
        <taxon>Burkholderiales</taxon>
        <taxon>Burkholderiaceae</taxon>
        <taxon>Chitinasiproducens</taxon>
    </lineage>
</organism>
<dbReference type="InterPro" id="IPR034660">
    <property type="entry name" value="DinB/YfiT-like"/>
</dbReference>
<evidence type="ECO:0000256" key="3">
    <source>
        <dbReference type="ARBA" id="ARBA00037882"/>
    </source>
</evidence>
<dbReference type="Gene3D" id="1.20.120.450">
    <property type="entry name" value="dinb family like domain"/>
    <property type="match status" value="1"/>
</dbReference>
<dbReference type="PANTHER" id="PTHR43397:SF1">
    <property type="entry name" value="ERGOTHIONEINE BIOSYNTHESIS PROTEIN 1"/>
    <property type="match status" value="1"/>
</dbReference>
<dbReference type="PANTHER" id="PTHR43397">
    <property type="entry name" value="ERGOTHIONEINE BIOSYNTHESIS PROTEIN 1"/>
    <property type="match status" value="1"/>
</dbReference>
<dbReference type="InterPro" id="IPR016187">
    <property type="entry name" value="CTDL_fold"/>
</dbReference>
<feature type="domain" description="Sulfatase-modifying factor enzyme-like" evidence="4">
    <location>
        <begin position="193"/>
        <end position="438"/>
    </location>
</feature>
<sequence length="441" mass="49547">MKRDAFLARPLAARYHEACAVTDQLFDVVDRAHWYDRPIAERHRIIFYIGHLEAFDWNLLAGTLVERRSFDEALDRLFAFGIDPVGGGLPTDVPEDWPSLDRVLAYRDGVRGTIGAALREPASESLVAKSAIDSASQAARDQLMSVAVEHRLMHAETLAYMLHQLPAATKIVPPGLRREAEDRWRSPAQALQPIPAGTAKLGLDREKDRDVFGWDNEYGADVREVPGFSIQRHMVSNGDFLRFIEADGYRDPRWWSEHDWQWVQAAGISKPGFWRPSPDGWRLTGMFGDMPLPLSWPVYVSHAEASAYARFVGKALPTEAQWVRAAEGAVTAEAPTTGNFDFRRWDPIAVDAPSQPLSVHGVLGQFGNGWEWTADAFGPFDGFEPFPFYKGYSANFFDGQHFVLKGAASRTAACMVRPSFRNWFQPHYQNVYAGFRCVEAA</sequence>
<keyword evidence="1" id="KW-0560">Oxidoreductase</keyword>
<dbReference type="Pfam" id="PF12867">
    <property type="entry name" value="DinB_2"/>
    <property type="match status" value="1"/>
</dbReference>
<dbReference type="STRING" id="1770053.SAMN05216551_11017"/>
<dbReference type="InterPro" id="IPR024775">
    <property type="entry name" value="DinB-like"/>
</dbReference>
<comment type="pathway">
    <text evidence="3">Amino-acid biosynthesis; ergothioneine biosynthesis.</text>
</comment>
<evidence type="ECO:0000256" key="2">
    <source>
        <dbReference type="ARBA" id="ARBA00023004"/>
    </source>
</evidence>
<dbReference type="Pfam" id="PF03781">
    <property type="entry name" value="FGE-sulfatase"/>
    <property type="match status" value="1"/>
</dbReference>
<dbReference type="RefSeq" id="WP_091910600.1">
    <property type="nucleotide sequence ID" value="NZ_FNLO01000010.1"/>
</dbReference>
<dbReference type="EMBL" id="FNLO01000010">
    <property type="protein sequence ID" value="SDV49970.1"/>
    <property type="molecule type" value="Genomic_DNA"/>
</dbReference>
<reference evidence="7" key="1">
    <citation type="submission" date="2016-09" db="EMBL/GenBank/DDBJ databases">
        <authorList>
            <person name="Varghese N."/>
            <person name="Submissions S."/>
        </authorList>
    </citation>
    <scope>NUCLEOTIDE SEQUENCE [LARGE SCALE GENOMIC DNA]</scope>
    <source>
        <strain evidence="7">JS23</strain>
    </source>
</reference>
<dbReference type="InterPro" id="IPR042095">
    <property type="entry name" value="SUMF_sf"/>
</dbReference>
<accession>A0A1H2PSH3</accession>
<dbReference type="Proteomes" id="UP000243719">
    <property type="component" value="Unassembled WGS sequence"/>
</dbReference>
<evidence type="ECO:0000259" key="5">
    <source>
        <dbReference type="Pfam" id="PF12867"/>
    </source>
</evidence>
<dbReference type="InterPro" id="IPR051128">
    <property type="entry name" value="EgtD_Methyltrsf_superfamily"/>
</dbReference>
<evidence type="ECO:0000256" key="1">
    <source>
        <dbReference type="ARBA" id="ARBA00023002"/>
    </source>
</evidence>
<protein>
    <submittedName>
        <fullName evidence="6">Ergothioneine biosynthesis protein EgtB</fullName>
    </submittedName>
</protein>
<dbReference type="AlphaFoldDB" id="A0A1H2PSH3"/>
<keyword evidence="7" id="KW-1185">Reference proteome</keyword>
<dbReference type="InterPro" id="IPR005532">
    <property type="entry name" value="SUMF_dom"/>
</dbReference>
<evidence type="ECO:0000259" key="4">
    <source>
        <dbReference type="Pfam" id="PF03781"/>
    </source>
</evidence>
<dbReference type="OrthoDB" id="9768004at2"/>
<dbReference type="SUPFAM" id="SSF56436">
    <property type="entry name" value="C-type lectin-like"/>
    <property type="match status" value="1"/>
</dbReference>
<dbReference type="Gene3D" id="3.90.1580.10">
    <property type="entry name" value="paralog of FGE (formylglycine-generating enzyme)"/>
    <property type="match status" value="1"/>
</dbReference>